<dbReference type="Proteomes" id="UP000008311">
    <property type="component" value="Unassembled WGS sequence"/>
</dbReference>
<evidence type="ECO:0000313" key="1">
    <source>
        <dbReference type="EMBL" id="EEF25014.1"/>
    </source>
</evidence>
<keyword evidence="2" id="KW-1185">Reference proteome</keyword>
<accession>B9TGJ9</accession>
<protein>
    <submittedName>
        <fullName evidence="1">Uncharacterized protein</fullName>
    </submittedName>
</protein>
<dbReference type="AlphaFoldDB" id="B9TGJ9"/>
<gene>
    <name evidence="1" type="ORF">RCOM_1814120</name>
</gene>
<name>B9TGJ9_RICCO</name>
<sequence>MQKKWIRFPNGRVWCVIDGIASGTAVVPEYENKSGLEARLDAISEAAVGSIAGLMDFSYEYRGCDVLWFSGSVKSMLEDEPDELLELEAGSKEWCTALAEQYNLTPHEIEHACQALDRPYVDETVLPVWASARDVHYPPPEKPCSYVRIVVDGLEVEYLPLANGPWAEPSVAVGHLLQTANRQG</sequence>
<proteinExistence type="predicted"/>
<dbReference type="EMBL" id="EQ980683">
    <property type="protein sequence ID" value="EEF25014.1"/>
    <property type="molecule type" value="Genomic_DNA"/>
</dbReference>
<evidence type="ECO:0000313" key="2">
    <source>
        <dbReference type="Proteomes" id="UP000008311"/>
    </source>
</evidence>
<reference evidence="2" key="1">
    <citation type="journal article" date="2010" name="Nat. Biotechnol.">
        <title>Draft genome sequence of the oilseed species Ricinus communis.</title>
        <authorList>
            <person name="Chan A.P."/>
            <person name="Crabtree J."/>
            <person name="Zhao Q."/>
            <person name="Lorenzi H."/>
            <person name="Orvis J."/>
            <person name="Puiu D."/>
            <person name="Melake-Berhan A."/>
            <person name="Jones K.M."/>
            <person name="Redman J."/>
            <person name="Chen G."/>
            <person name="Cahoon E.B."/>
            <person name="Gedil M."/>
            <person name="Stanke M."/>
            <person name="Haas B.J."/>
            <person name="Wortman J.R."/>
            <person name="Fraser-Liggett C.M."/>
            <person name="Ravel J."/>
            <person name="Rabinowicz P.D."/>
        </authorList>
    </citation>
    <scope>NUCLEOTIDE SEQUENCE [LARGE SCALE GENOMIC DNA]</scope>
    <source>
        <strain evidence="2">cv. Hale</strain>
    </source>
</reference>
<dbReference type="InParanoid" id="B9TGJ9"/>
<organism evidence="1 2">
    <name type="scientific">Ricinus communis</name>
    <name type="common">Castor bean</name>
    <dbReference type="NCBI Taxonomy" id="3988"/>
    <lineage>
        <taxon>Eukaryota</taxon>
        <taxon>Viridiplantae</taxon>
        <taxon>Streptophyta</taxon>
        <taxon>Embryophyta</taxon>
        <taxon>Tracheophyta</taxon>
        <taxon>Spermatophyta</taxon>
        <taxon>Magnoliopsida</taxon>
        <taxon>eudicotyledons</taxon>
        <taxon>Gunneridae</taxon>
        <taxon>Pentapetalae</taxon>
        <taxon>rosids</taxon>
        <taxon>fabids</taxon>
        <taxon>Malpighiales</taxon>
        <taxon>Euphorbiaceae</taxon>
        <taxon>Acalyphoideae</taxon>
        <taxon>Acalypheae</taxon>
        <taxon>Ricinus</taxon>
    </lineage>
</organism>